<dbReference type="SMART" id="SM00154">
    <property type="entry name" value="ZnF_AN1"/>
    <property type="match status" value="2"/>
</dbReference>
<evidence type="ECO:0000256" key="5">
    <source>
        <dbReference type="ARBA" id="ARBA00023016"/>
    </source>
</evidence>
<keyword evidence="5" id="KW-0346">Stress response</keyword>
<sequence length="168" mass="18904">MIGGTEAFPELGQHCEHDDCNQLDFLPFTCNACRKVFCLEHRTYRSHGCTREDAGSRMVAVCEICLESVEKEAGEDDGAALHRHAKSGTCDASKPRKTRERCPVPRCKEVLTFSNQNTCKACNLKICLKHRFPSDHACRMTKFSYSRSGLDCRDKKKSLASHPSIKAY</sequence>
<dbReference type="PROSITE" id="PS51039">
    <property type="entry name" value="ZF_AN1"/>
    <property type="match status" value="2"/>
</dbReference>
<comment type="caution">
    <text evidence="8">The sequence shown here is derived from an EMBL/GenBank/DDBJ whole genome shotgun (WGS) entry which is preliminary data.</text>
</comment>
<organism evidence="8 9">
    <name type="scientific">Platanthera guangdongensis</name>
    <dbReference type="NCBI Taxonomy" id="2320717"/>
    <lineage>
        <taxon>Eukaryota</taxon>
        <taxon>Viridiplantae</taxon>
        <taxon>Streptophyta</taxon>
        <taxon>Embryophyta</taxon>
        <taxon>Tracheophyta</taxon>
        <taxon>Spermatophyta</taxon>
        <taxon>Magnoliopsida</taxon>
        <taxon>Liliopsida</taxon>
        <taxon>Asparagales</taxon>
        <taxon>Orchidaceae</taxon>
        <taxon>Orchidoideae</taxon>
        <taxon>Orchideae</taxon>
        <taxon>Orchidinae</taxon>
        <taxon>Platanthera</taxon>
    </lineage>
</organism>
<evidence type="ECO:0000259" key="7">
    <source>
        <dbReference type="PROSITE" id="PS51039"/>
    </source>
</evidence>
<keyword evidence="3 6" id="KW-0863">Zinc-finger</keyword>
<dbReference type="InterPro" id="IPR000058">
    <property type="entry name" value="Znf_AN1"/>
</dbReference>
<keyword evidence="2" id="KW-0479">Metal-binding</keyword>
<dbReference type="PANTHER" id="PTHR14677">
    <property type="entry name" value="ARSENITE INDUCUBLE RNA ASSOCIATED PROTEIN AIP-1-RELATED"/>
    <property type="match status" value="1"/>
</dbReference>
<accession>A0ABR2LY42</accession>
<evidence type="ECO:0000256" key="6">
    <source>
        <dbReference type="PROSITE-ProRule" id="PRU00449"/>
    </source>
</evidence>
<dbReference type="InterPro" id="IPR035896">
    <property type="entry name" value="AN1-like_Znf"/>
</dbReference>
<evidence type="ECO:0000256" key="1">
    <source>
        <dbReference type="ARBA" id="ARBA00003732"/>
    </source>
</evidence>
<evidence type="ECO:0000313" key="8">
    <source>
        <dbReference type="EMBL" id="KAK8953298.1"/>
    </source>
</evidence>
<evidence type="ECO:0000256" key="4">
    <source>
        <dbReference type="ARBA" id="ARBA00022833"/>
    </source>
</evidence>
<proteinExistence type="predicted"/>
<dbReference type="Gene3D" id="4.10.1110.10">
    <property type="entry name" value="AN1-like Zinc finger"/>
    <property type="match status" value="2"/>
</dbReference>
<evidence type="ECO:0000313" key="9">
    <source>
        <dbReference type="Proteomes" id="UP001412067"/>
    </source>
</evidence>
<dbReference type="Proteomes" id="UP001412067">
    <property type="component" value="Unassembled WGS sequence"/>
</dbReference>
<dbReference type="EMBL" id="JBBWWR010000014">
    <property type="protein sequence ID" value="KAK8953298.1"/>
    <property type="molecule type" value="Genomic_DNA"/>
</dbReference>
<evidence type="ECO:0000256" key="2">
    <source>
        <dbReference type="ARBA" id="ARBA00022723"/>
    </source>
</evidence>
<dbReference type="PANTHER" id="PTHR14677:SF20">
    <property type="entry name" value="ZINC FINGER AN1-TYPE CONTAINING 2A-RELATED"/>
    <property type="match status" value="1"/>
</dbReference>
<evidence type="ECO:0000256" key="3">
    <source>
        <dbReference type="ARBA" id="ARBA00022771"/>
    </source>
</evidence>
<feature type="domain" description="AN1-type" evidence="7">
    <location>
        <begin position="9"/>
        <end position="57"/>
    </location>
</feature>
<dbReference type="SUPFAM" id="SSF118310">
    <property type="entry name" value="AN1-like Zinc finger"/>
    <property type="match status" value="2"/>
</dbReference>
<keyword evidence="4" id="KW-0862">Zinc</keyword>
<name>A0ABR2LY42_9ASPA</name>
<feature type="domain" description="AN1-type" evidence="7">
    <location>
        <begin position="96"/>
        <end position="146"/>
    </location>
</feature>
<dbReference type="Pfam" id="PF01428">
    <property type="entry name" value="zf-AN1"/>
    <property type="match status" value="2"/>
</dbReference>
<reference evidence="8 9" key="1">
    <citation type="journal article" date="2022" name="Nat. Plants">
        <title>Genomes of leafy and leafless Platanthera orchids illuminate the evolution of mycoheterotrophy.</title>
        <authorList>
            <person name="Li M.H."/>
            <person name="Liu K.W."/>
            <person name="Li Z."/>
            <person name="Lu H.C."/>
            <person name="Ye Q.L."/>
            <person name="Zhang D."/>
            <person name="Wang J.Y."/>
            <person name="Li Y.F."/>
            <person name="Zhong Z.M."/>
            <person name="Liu X."/>
            <person name="Yu X."/>
            <person name="Liu D.K."/>
            <person name="Tu X.D."/>
            <person name="Liu B."/>
            <person name="Hao Y."/>
            <person name="Liao X.Y."/>
            <person name="Jiang Y.T."/>
            <person name="Sun W.H."/>
            <person name="Chen J."/>
            <person name="Chen Y.Q."/>
            <person name="Ai Y."/>
            <person name="Zhai J.W."/>
            <person name="Wu S.S."/>
            <person name="Zhou Z."/>
            <person name="Hsiao Y.Y."/>
            <person name="Wu W.L."/>
            <person name="Chen Y.Y."/>
            <person name="Lin Y.F."/>
            <person name="Hsu J.L."/>
            <person name="Li C.Y."/>
            <person name="Wang Z.W."/>
            <person name="Zhao X."/>
            <person name="Zhong W.Y."/>
            <person name="Ma X.K."/>
            <person name="Ma L."/>
            <person name="Huang J."/>
            <person name="Chen G.Z."/>
            <person name="Huang M.Z."/>
            <person name="Huang L."/>
            <person name="Peng D.H."/>
            <person name="Luo Y.B."/>
            <person name="Zou S.Q."/>
            <person name="Chen S.P."/>
            <person name="Lan S."/>
            <person name="Tsai W.C."/>
            <person name="Van de Peer Y."/>
            <person name="Liu Z.J."/>
        </authorList>
    </citation>
    <scope>NUCLEOTIDE SEQUENCE [LARGE SCALE GENOMIC DNA]</scope>
    <source>
        <strain evidence="8">Lor288</strain>
    </source>
</reference>
<gene>
    <name evidence="8" type="primary">SAP17</name>
    <name evidence="8" type="ORF">KSP40_PGU004545</name>
</gene>
<keyword evidence="9" id="KW-1185">Reference proteome</keyword>
<protein>
    <submittedName>
        <fullName evidence="8">Zinc finger AN1 domain-containing stress-associated protein 17</fullName>
    </submittedName>
</protein>
<comment type="function">
    <text evidence="1">May be involved in environmental stress response.</text>
</comment>